<dbReference type="EMBL" id="JAJNBZ010000004">
    <property type="protein sequence ID" value="MCE5169348.1"/>
    <property type="molecule type" value="Genomic_DNA"/>
</dbReference>
<evidence type="ECO:0000256" key="1">
    <source>
        <dbReference type="ARBA" id="ARBA00004651"/>
    </source>
</evidence>
<protein>
    <submittedName>
        <fullName evidence="11">Flagellar motor protein</fullName>
    </submittedName>
</protein>
<evidence type="ECO:0000256" key="6">
    <source>
        <dbReference type="ARBA" id="ARBA00023136"/>
    </source>
</evidence>
<accession>A0ABS8YBH5</accession>
<dbReference type="Proteomes" id="UP001199916">
    <property type="component" value="Unassembled WGS sequence"/>
</dbReference>
<feature type="domain" description="MotA/TolQ/ExbB proton channel" evidence="9">
    <location>
        <begin position="101"/>
        <end position="220"/>
    </location>
</feature>
<keyword evidence="7" id="KW-0653">Protein transport</keyword>
<feature type="transmembrane region" description="Helical" evidence="8">
    <location>
        <begin position="34"/>
        <end position="51"/>
    </location>
</feature>
<dbReference type="Pfam" id="PF01618">
    <property type="entry name" value="MotA_ExbB"/>
    <property type="match status" value="1"/>
</dbReference>
<dbReference type="InterPro" id="IPR002898">
    <property type="entry name" value="MotA_ExbB_proton_chnl"/>
</dbReference>
<evidence type="ECO:0000313" key="12">
    <source>
        <dbReference type="Proteomes" id="UP001199916"/>
    </source>
</evidence>
<proteinExistence type="inferred from homology"/>
<evidence type="ECO:0000256" key="7">
    <source>
        <dbReference type="RuleBase" id="RU004057"/>
    </source>
</evidence>
<keyword evidence="11" id="KW-0282">Flagellum</keyword>
<name>A0ABS8YBH5_9BACL</name>
<dbReference type="Pfam" id="PF20560">
    <property type="entry name" value="MotA_N"/>
    <property type="match status" value="1"/>
</dbReference>
<keyword evidence="7" id="KW-0813">Transport</keyword>
<dbReference type="InterPro" id="IPR046786">
    <property type="entry name" value="MotA_N"/>
</dbReference>
<dbReference type="PANTHER" id="PTHR30433">
    <property type="entry name" value="CHEMOTAXIS PROTEIN MOTA"/>
    <property type="match status" value="1"/>
</dbReference>
<sequence>MDKTTVIGIIAGLAALIGGFLWEGGQISGLWEKTAALIVFGGTIAAVVVSFPGKRLRNIPSALKMAFRRNPTDAQKLIDDIVAMSNIARREGVLALEGHAQKHENGYLRDGMMMVVDGTDPELIKQMLELEMDGVEEKHDGYAKIFEAAGGYAPTMGIIGTVMGLIHVLSNLSDPSALGPSIAVAFTATLYGVATANVIYLPIASKIKSRSEGEIRLMEMMEYGILSVQAGENPQIVRKKLGSFLLAEDSLQPLKMVPDAKRGMIHETQK</sequence>
<feature type="transmembrane region" description="Helical" evidence="8">
    <location>
        <begin position="182"/>
        <end position="203"/>
    </location>
</feature>
<keyword evidence="2" id="KW-1003">Cell membrane</keyword>
<reference evidence="11 12" key="1">
    <citation type="submission" date="2021-11" db="EMBL/GenBank/DDBJ databases">
        <title>Draft genome sequence of Paenibacillus profundus YoMME, a new Gram-positive bacteria with exoelectrogenic properties.</title>
        <authorList>
            <person name="Hubenova Y."/>
            <person name="Hubenova E."/>
            <person name="Manasiev Y."/>
            <person name="Peykov S."/>
            <person name="Mitov M."/>
        </authorList>
    </citation>
    <scope>NUCLEOTIDE SEQUENCE [LARGE SCALE GENOMIC DNA]</scope>
    <source>
        <strain evidence="11 12">YoMME</strain>
    </source>
</reference>
<evidence type="ECO:0000256" key="2">
    <source>
        <dbReference type="ARBA" id="ARBA00022475"/>
    </source>
</evidence>
<evidence type="ECO:0000259" key="9">
    <source>
        <dbReference type="Pfam" id="PF01618"/>
    </source>
</evidence>
<evidence type="ECO:0000256" key="4">
    <source>
        <dbReference type="ARBA" id="ARBA00022779"/>
    </source>
</evidence>
<keyword evidence="3 8" id="KW-0812">Transmembrane</keyword>
<keyword evidence="6 8" id="KW-0472">Membrane</keyword>
<keyword evidence="4" id="KW-0283">Flagellar rotation</keyword>
<keyword evidence="5 8" id="KW-1133">Transmembrane helix</keyword>
<keyword evidence="11" id="KW-0969">Cilium</keyword>
<evidence type="ECO:0000256" key="5">
    <source>
        <dbReference type="ARBA" id="ARBA00022989"/>
    </source>
</evidence>
<evidence type="ECO:0000259" key="10">
    <source>
        <dbReference type="Pfam" id="PF20560"/>
    </source>
</evidence>
<dbReference type="NCBIfam" id="NF006583">
    <property type="entry name" value="PRK09109.1"/>
    <property type="match status" value="1"/>
</dbReference>
<dbReference type="InterPro" id="IPR047055">
    <property type="entry name" value="MotA-like"/>
</dbReference>
<dbReference type="PANTHER" id="PTHR30433:SF3">
    <property type="entry name" value="MOTILITY PROTEIN A"/>
    <property type="match status" value="1"/>
</dbReference>
<evidence type="ECO:0000256" key="3">
    <source>
        <dbReference type="ARBA" id="ARBA00022692"/>
    </source>
</evidence>
<comment type="similarity">
    <text evidence="7">Belongs to the exbB/tolQ family.</text>
</comment>
<feature type="domain" description="Motility protein A N-terminal" evidence="10">
    <location>
        <begin position="6"/>
        <end position="89"/>
    </location>
</feature>
<evidence type="ECO:0000256" key="8">
    <source>
        <dbReference type="SAM" id="Phobius"/>
    </source>
</evidence>
<comment type="caution">
    <text evidence="11">The sequence shown here is derived from an EMBL/GenBank/DDBJ whole genome shotgun (WGS) entry which is preliminary data.</text>
</comment>
<keyword evidence="11" id="KW-0966">Cell projection</keyword>
<keyword evidence="12" id="KW-1185">Reference proteome</keyword>
<comment type="subcellular location">
    <subcellularLocation>
        <location evidence="1">Cell membrane</location>
        <topology evidence="1">Multi-pass membrane protein</topology>
    </subcellularLocation>
    <subcellularLocation>
        <location evidence="7">Membrane</location>
        <topology evidence="7">Multi-pass membrane protein</topology>
    </subcellularLocation>
</comment>
<evidence type="ECO:0000313" key="11">
    <source>
        <dbReference type="EMBL" id="MCE5169348.1"/>
    </source>
</evidence>
<feature type="transmembrane region" description="Helical" evidence="8">
    <location>
        <begin position="5"/>
        <end position="22"/>
    </location>
</feature>
<dbReference type="RefSeq" id="WP_233696356.1">
    <property type="nucleotide sequence ID" value="NZ_JAJNBZ010000004.1"/>
</dbReference>
<organism evidence="11 12">
    <name type="scientific">Paenibacillus profundus</name>
    <dbReference type="NCBI Taxonomy" id="1173085"/>
    <lineage>
        <taxon>Bacteria</taxon>
        <taxon>Bacillati</taxon>
        <taxon>Bacillota</taxon>
        <taxon>Bacilli</taxon>
        <taxon>Bacillales</taxon>
        <taxon>Paenibacillaceae</taxon>
        <taxon>Paenibacillus</taxon>
    </lineage>
</organism>
<feature type="transmembrane region" description="Helical" evidence="8">
    <location>
        <begin position="151"/>
        <end position="170"/>
    </location>
</feature>
<gene>
    <name evidence="11" type="ORF">LQV63_08485</name>
</gene>